<dbReference type="SMART" id="SM00421">
    <property type="entry name" value="HTH_LUXR"/>
    <property type="match status" value="1"/>
</dbReference>
<dbReference type="SMART" id="SM00448">
    <property type="entry name" value="REC"/>
    <property type="match status" value="1"/>
</dbReference>
<keyword evidence="4" id="KW-1133">Transmembrane helix</keyword>
<dbReference type="InterPro" id="IPR016032">
    <property type="entry name" value="Sig_transdc_resp-reg_C-effctor"/>
</dbReference>
<dbReference type="Pfam" id="PF00072">
    <property type="entry name" value="Response_reg"/>
    <property type="match status" value="1"/>
</dbReference>
<keyword evidence="2" id="KW-0238">DNA-binding</keyword>
<evidence type="ECO:0000256" key="4">
    <source>
        <dbReference type="SAM" id="Phobius"/>
    </source>
</evidence>
<accession>A0A227P4K8</accession>
<reference evidence="7 8" key="1">
    <citation type="submission" date="2016-11" db="EMBL/GenBank/DDBJ databases">
        <title>Whole genomes of Flavobacteriaceae.</title>
        <authorList>
            <person name="Stine C."/>
            <person name="Li C."/>
            <person name="Tadesse D."/>
        </authorList>
    </citation>
    <scope>NUCLEOTIDE SEQUENCE [LARGE SCALE GENOMIC DNA]</scope>
    <source>
        <strain evidence="7 8">DSM 24704</strain>
    </source>
</reference>
<dbReference type="Pfam" id="PF00196">
    <property type="entry name" value="GerE"/>
    <property type="match status" value="1"/>
</dbReference>
<organism evidence="7 8">
    <name type="scientific">Flavobacterium araucananum</name>
    <dbReference type="NCBI Taxonomy" id="946678"/>
    <lineage>
        <taxon>Bacteria</taxon>
        <taxon>Pseudomonadati</taxon>
        <taxon>Bacteroidota</taxon>
        <taxon>Flavobacteriia</taxon>
        <taxon>Flavobacteriales</taxon>
        <taxon>Flavobacteriaceae</taxon>
        <taxon>Flavobacterium</taxon>
    </lineage>
</organism>
<keyword evidence="4" id="KW-0812">Transmembrane</keyword>
<dbReference type="GO" id="GO:0000160">
    <property type="term" value="P:phosphorelay signal transduction system"/>
    <property type="evidence" value="ECO:0007669"/>
    <property type="project" value="InterPro"/>
</dbReference>
<evidence type="ECO:0008006" key="9">
    <source>
        <dbReference type="Google" id="ProtNLM"/>
    </source>
</evidence>
<feature type="domain" description="Response regulatory" evidence="6">
    <location>
        <begin position="29"/>
        <end position="146"/>
    </location>
</feature>
<dbReference type="InterPro" id="IPR011006">
    <property type="entry name" value="CheY-like_superfamily"/>
</dbReference>
<dbReference type="Proteomes" id="UP000214684">
    <property type="component" value="Unassembled WGS sequence"/>
</dbReference>
<dbReference type="SUPFAM" id="SSF46894">
    <property type="entry name" value="C-terminal effector domain of the bipartite response regulators"/>
    <property type="match status" value="1"/>
</dbReference>
<evidence type="ECO:0000259" key="5">
    <source>
        <dbReference type="PROSITE" id="PS50043"/>
    </source>
</evidence>
<comment type="caution">
    <text evidence="7">The sequence shown here is derived from an EMBL/GenBank/DDBJ whole genome shotgun (WGS) entry which is preliminary data.</text>
</comment>
<dbReference type="InterPro" id="IPR051015">
    <property type="entry name" value="EvgA-like"/>
</dbReference>
<dbReference type="InterPro" id="IPR001789">
    <property type="entry name" value="Sig_transdc_resp-reg_receiver"/>
</dbReference>
<dbReference type="CDD" id="cd06170">
    <property type="entry name" value="LuxR_C_like"/>
    <property type="match status" value="1"/>
</dbReference>
<dbReference type="PROSITE" id="PS50110">
    <property type="entry name" value="RESPONSE_REGULATORY"/>
    <property type="match status" value="1"/>
</dbReference>
<evidence type="ECO:0000256" key="1">
    <source>
        <dbReference type="ARBA" id="ARBA00022553"/>
    </source>
</evidence>
<dbReference type="PROSITE" id="PS50043">
    <property type="entry name" value="HTH_LUXR_2"/>
    <property type="match status" value="1"/>
</dbReference>
<dbReference type="CDD" id="cd17535">
    <property type="entry name" value="REC_NarL-like"/>
    <property type="match status" value="1"/>
</dbReference>
<evidence type="ECO:0000313" key="8">
    <source>
        <dbReference type="Proteomes" id="UP000214684"/>
    </source>
</evidence>
<gene>
    <name evidence="7" type="ORF">B0A64_14465</name>
</gene>
<evidence type="ECO:0000313" key="7">
    <source>
        <dbReference type="EMBL" id="OXG04857.1"/>
    </source>
</evidence>
<dbReference type="PANTHER" id="PTHR45566">
    <property type="entry name" value="HTH-TYPE TRANSCRIPTIONAL REGULATOR YHJB-RELATED"/>
    <property type="match status" value="1"/>
</dbReference>
<dbReference type="Gene3D" id="3.40.50.2300">
    <property type="match status" value="1"/>
</dbReference>
<dbReference type="InterPro" id="IPR000792">
    <property type="entry name" value="Tscrpt_reg_LuxR_C"/>
</dbReference>
<feature type="modified residue" description="4-aspartylphosphate" evidence="3">
    <location>
        <position position="81"/>
    </location>
</feature>
<keyword evidence="8" id="KW-1185">Reference proteome</keyword>
<dbReference type="PRINTS" id="PR00038">
    <property type="entry name" value="HTHLUXR"/>
</dbReference>
<dbReference type="GO" id="GO:0003677">
    <property type="term" value="F:DNA binding"/>
    <property type="evidence" value="ECO:0007669"/>
    <property type="project" value="UniProtKB-KW"/>
</dbReference>
<evidence type="ECO:0000259" key="6">
    <source>
        <dbReference type="PROSITE" id="PS50110"/>
    </source>
</evidence>
<sequence length="232" mass="26291">MYLQNYLAKIGKTAIYLTIFLSLICTMIHIAFFEDQPIVCKGLNSFFSNQKDLEVLFYATNKLDLYAKVQNHSGLDLIIVDLIANDVEGLEVYRYLHKNHPDLRVIAFTSLSSPILVENLLAMGVKGYVNKNQDIEDLLEAIELVWDGEIYLPDDYSFLAKQNRIGNAITLTAKELTIMQFIIKEFTTADIAKELQLSVNTVENHRKNIFNKLDVSNVAGMVREASKLGHVS</sequence>
<feature type="domain" description="HTH luxR-type" evidence="5">
    <location>
        <begin position="164"/>
        <end position="229"/>
    </location>
</feature>
<protein>
    <recommendedName>
        <fullName evidence="9">DNA-binding response regulator</fullName>
    </recommendedName>
</protein>
<dbReference type="AlphaFoldDB" id="A0A227P4K8"/>
<proteinExistence type="predicted"/>
<dbReference type="OrthoDB" id="9797341at2"/>
<dbReference type="SUPFAM" id="SSF52172">
    <property type="entry name" value="CheY-like"/>
    <property type="match status" value="1"/>
</dbReference>
<feature type="transmembrane region" description="Helical" evidence="4">
    <location>
        <begin position="14"/>
        <end position="33"/>
    </location>
</feature>
<dbReference type="PANTHER" id="PTHR45566:SF1">
    <property type="entry name" value="HTH-TYPE TRANSCRIPTIONAL REGULATOR YHJB-RELATED"/>
    <property type="match status" value="1"/>
</dbReference>
<dbReference type="GO" id="GO:0006355">
    <property type="term" value="P:regulation of DNA-templated transcription"/>
    <property type="evidence" value="ECO:0007669"/>
    <property type="project" value="InterPro"/>
</dbReference>
<name>A0A227P4K8_9FLAO</name>
<dbReference type="InterPro" id="IPR058245">
    <property type="entry name" value="NreC/VraR/RcsB-like_REC"/>
</dbReference>
<keyword evidence="4" id="KW-0472">Membrane</keyword>
<evidence type="ECO:0000256" key="2">
    <source>
        <dbReference type="ARBA" id="ARBA00023125"/>
    </source>
</evidence>
<evidence type="ECO:0000256" key="3">
    <source>
        <dbReference type="PROSITE-ProRule" id="PRU00169"/>
    </source>
</evidence>
<keyword evidence="1 3" id="KW-0597">Phosphoprotein</keyword>
<dbReference type="EMBL" id="MUGS01000029">
    <property type="protein sequence ID" value="OXG04857.1"/>
    <property type="molecule type" value="Genomic_DNA"/>
</dbReference>